<dbReference type="Proteomes" id="UP000799539">
    <property type="component" value="Unassembled WGS sequence"/>
</dbReference>
<accession>A0A6A6FM49</accession>
<dbReference type="EMBL" id="ML992668">
    <property type="protein sequence ID" value="KAF2214461.1"/>
    <property type="molecule type" value="Genomic_DNA"/>
</dbReference>
<keyword evidence="3" id="KW-1185">Reference proteome</keyword>
<feature type="compositionally biased region" description="Basic residues" evidence="1">
    <location>
        <begin position="960"/>
        <end position="982"/>
    </location>
</feature>
<dbReference type="OrthoDB" id="5428038at2759"/>
<feature type="compositionally biased region" description="Pro residues" evidence="1">
    <location>
        <begin position="868"/>
        <end position="878"/>
    </location>
</feature>
<evidence type="ECO:0000256" key="1">
    <source>
        <dbReference type="SAM" id="MobiDB-lite"/>
    </source>
</evidence>
<feature type="compositionally biased region" description="Polar residues" evidence="1">
    <location>
        <begin position="847"/>
        <end position="865"/>
    </location>
</feature>
<evidence type="ECO:0000313" key="3">
    <source>
        <dbReference type="Proteomes" id="UP000799539"/>
    </source>
</evidence>
<name>A0A6A6FM49_9PEZI</name>
<organism evidence="2 3">
    <name type="scientific">Cercospora zeae-maydis SCOH1-5</name>
    <dbReference type="NCBI Taxonomy" id="717836"/>
    <lineage>
        <taxon>Eukaryota</taxon>
        <taxon>Fungi</taxon>
        <taxon>Dikarya</taxon>
        <taxon>Ascomycota</taxon>
        <taxon>Pezizomycotina</taxon>
        <taxon>Dothideomycetes</taxon>
        <taxon>Dothideomycetidae</taxon>
        <taxon>Mycosphaerellales</taxon>
        <taxon>Mycosphaerellaceae</taxon>
        <taxon>Cercospora</taxon>
    </lineage>
</organism>
<dbReference type="AlphaFoldDB" id="A0A6A6FM49"/>
<feature type="region of interest" description="Disordered" evidence="1">
    <location>
        <begin position="771"/>
        <end position="800"/>
    </location>
</feature>
<sequence>MDWAGLGGGCINPTSAVSAIRAQLHPLTTTAPNNQHPKLDEVVTEAWHRFLRVSHAHRRSDRRYGSNIPGPLEAHRRLSKRRMGISAFGAGQQAAGGDFGALFGFGGYGGRQFDPQRDLKWKPPGAEKVKKEEHWMFPKSARRKEDIFGTFLAIEEDVDTVAASRIAFDALLGEMRSQTVEKSDLDQTMQFLQSTSDEPEANNILRLCQWMDEKDVTKEAKVAVAHLIAEKVRLRILRDDYLPDILTSLMSSTTRHSPSIINILDAMQHESLQSICGAVTRNLCEVSAFESRPSRNLMNWLYCLRRSSSFRRPNIVDSWRNVHEVLASVFPDPALLADHLCIFTAKAQNLCEILLEHWVPKLLPHTFASRADSKDTTRDNAAQKPNVDAIRNDFRQYCSVRTETRAGRACQWSAEIALLHALQKNGVAYAPFTESIFAILMRDSGAPTLFYRFRELQRHPSISVPKKLAARLLQHFLRSKSIAGFAFALRVFKASPELSLQDCPDLLLRCAGADKLDTSSFWYIMHRQNGGFPRKHPHTAHSKVVSKEYAELVELAALEIAKSPGATPRVAYRRVWEIYMYLRRRRIEITPVMTKAFIVSGILRPLEEYTRPATSRVKYILQLVERVEGTEAAEKLDQVVYVLWTKQVLPVVKQRWRETTARAREDVRSVVGEAETKRWAKYKERLWIRPQKRDRAVGKMVRQRRLLLAQKKWQGAPSTTALSALGVVEVDSPERAEVQNSLATCDKAPSMTGSSPLGAVEVDLPERAELQNPVSPRHEISATKTAPSPANHTFDESIGPGIEALPNALFSSREDALGYSTRSQSKPANEQNASTFLSSTKLRENHQQCPNASAPSVETSTTYQRSPSQPPPSSPSPPAISIDEPFLRHEASRNNNVAVCPTTQKIFILAPSARSDSRSGGEDGELIELEVAAERVRQEAENASLEGRPPTQEELEFKKLVRRGAKKTAVKKESHKRWRARH</sequence>
<reference evidence="2" key="1">
    <citation type="journal article" date="2020" name="Stud. Mycol.">
        <title>101 Dothideomycetes genomes: a test case for predicting lifestyles and emergence of pathogens.</title>
        <authorList>
            <person name="Haridas S."/>
            <person name="Albert R."/>
            <person name="Binder M."/>
            <person name="Bloem J."/>
            <person name="Labutti K."/>
            <person name="Salamov A."/>
            <person name="Andreopoulos B."/>
            <person name="Baker S."/>
            <person name="Barry K."/>
            <person name="Bills G."/>
            <person name="Bluhm B."/>
            <person name="Cannon C."/>
            <person name="Castanera R."/>
            <person name="Culley D."/>
            <person name="Daum C."/>
            <person name="Ezra D."/>
            <person name="Gonzalez J."/>
            <person name="Henrissat B."/>
            <person name="Kuo A."/>
            <person name="Liang C."/>
            <person name="Lipzen A."/>
            <person name="Lutzoni F."/>
            <person name="Magnuson J."/>
            <person name="Mondo S."/>
            <person name="Nolan M."/>
            <person name="Ohm R."/>
            <person name="Pangilinan J."/>
            <person name="Park H.-J."/>
            <person name="Ramirez L."/>
            <person name="Alfaro M."/>
            <person name="Sun H."/>
            <person name="Tritt A."/>
            <person name="Yoshinaga Y."/>
            <person name="Zwiers L.-H."/>
            <person name="Turgeon B."/>
            <person name="Goodwin S."/>
            <person name="Spatafora J."/>
            <person name="Crous P."/>
            <person name="Grigoriev I."/>
        </authorList>
    </citation>
    <scope>NUCLEOTIDE SEQUENCE</scope>
    <source>
        <strain evidence="2">SCOH1-5</strain>
    </source>
</reference>
<evidence type="ECO:0000313" key="2">
    <source>
        <dbReference type="EMBL" id="KAF2214461.1"/>
    </source>
</evidence>
<proteinExistence type="predicted"/>
<gene>
    <name evidence="2" type="ORF">CERZMDRAFT_83155</name>
</gene>
<feature type="region of interest" description="Disordered" evidence="1">
    <location>
        <begin position="940"/>
        <end position="982"/>
    </location>
</feature>
<feature type="compositionally biased region" description="Polar residues" evidence="1">
    <location>
        <begin position="782"/>
        <end position="791"/>
    </location>
</feature>
<feature type="region of interest" description="Disordered" evidence="1">
    <location>
        <begin position="843"/>
        <end position="882"/>
    </location>
</feature>
<protein>
    <submittedName>
        <fullName evidence="2">Uncharacterized protein</fullName>
    </submittedName>
</protein>